<reference evidence="1" key="3">
    <citation type="journal article" date="2000" name="Genome Res.">
        <title>RIKEN integrated sequence analysis (RISA) system--384-format sequencing pipeline with 384 multicapillary sequencer.</title>
        <authorList>
            <person name="Shibata K."/>
            <person name="Itoh M."/>
            <person name="Aizawa K."/>
            <person name="Nagaoka S."/>
            <person name="Sasaki N."/>
            <person name="Carninci P."/>
            <person name="Konno H."/>
            <person name="Akiyama J."/>
            <person name="Nishi K."/>
            <person name="Kitsunai T."/>
            <person name="Tashiro H."/>
            <person name="Itoh M."/>
            <person name="Sumi N."/>
            <person name="Ishii Y."/>
            <person name="Nakamura S."/>
            <person name="Hazama M."/>
            <person name="Nishine T."/>
            <person name="Harada A."/>
            <person name="Yamamoto R."/>
            <person name="Matsumoto H."/>
            <person name="Sakaguchi S."/>
            <person name="Ikegami T."/>
            <person name="Kashiwagi K."/>
            <person name="Fujiwake S."/>
            <person name="Inoue K."/>
            <person name="Togawa Y."/>
            <person name="Izawa M."/>
            <person name="Ohara E."/>
            <person name="Watahiki M."/>
            <person name="Yoneda Y."/>
            <person name="Ishikawa T."/>
            <person name="Ozawa K."/>
            <person name="Tanaka T."/>
            <person name="Matsuura S."/>
            <person name="Kawai J."/>
            <person name="Okazaki Y."/>
            <person name="Muramatsu M."/>
            <person name="Inoue Y."/>
            <person name="Kira A."/>
            <person name="Hayashizaki Y."/>
        </authorList>
    </citation>
    <scope>NUCLEOTIDE SEQUENCE</scope>
    <source>
        <strain evidence="1">C57BL/6J</strain>
        <tissue evidence="1">Heart</tissue>
    </source>
</reference>
<reference evidence="1" key="6">
    <citation type="submission" date="2002-04" db="EMBL/GenBank/DDBJ databases">
        <authorList>
            <person name="Adachi J."/>
            <person name="Aizawa K."/>
            <person name="Akimura T."/>
            <person name="Arakawa T."/>
            <person name="Bono H."/>
            <person name="Carninci P."/>
            <person name="Fukuda S."/>
            <person name="Furuno M."/>
            <person name="Hanagaki T."/>
            <person name="Hara A."/>
            <person name="Hashizume W."/>
            <person name="Hayashida K."/>
            <person name="Hayatsu N."/>
            <person name="Hiramoto K."/>
            <person name="Hiraoka T."/>
            <person name="Hirozane T."/>
            <person name="Hori F."/>
            <person name="Imotani K."/>
            <person name="Ishii Y."/>
            <person name="Itoh M."/>
            <person name="Kagawa I."/>
            <person name="Kasukawa T."/>
            <person name="Katoh H."/>
            <person name="Kawai J."/>
            <person name="Kojima Y."/>
            <person name="Kondo S."/>
            <person name="Konno H."/>
            <person name="Kouda M."/>
            <person name="Koya S."/>
            <person name="Kurihara C."/>
            <person name="Matsuyama T."/>
            <person name="Miyazaki A."/>
            <person name="Murata M."/>
            <person name="Nakamura M."/>
            <person name="Nishi K."/>
            <person name="Nomura K."/>
            <person name="Numazaki R."/>
            <person name="Ohno M."/>
            <person name="Ohsato N."/>
            <person name="Okazaki Y."/>
            <person name="Saito R."/>
            <person name="Saitoh H."/>
            <person name="Sakai C."/>
            <person name="Sakai K."/>
            <person name="Sakazume N."/>
            <person name="Sano H."/>
            <person name="Sasaki D."/>
            <person name="Shibata K."/>
            <person name="Shinagawa A."/>
            <person name="Shiraki T."/>
            <person name="Sogabe Y."/>
            <person name="Tagami M."/>
            <person name="Tagawa A."/>
            <person name="Takahashi F."/>
            <person name="Takaku-Akahira S."/>
            <person name="Takeda Y."/>
            <person name="Tanaka T."/>
            <person name="Tomaru A."/>
            <person name="Toya T."/>
            <person name="Yasunishi A."/>
            <person name="Muramatsu M."/>
            <person name="Hayashizaki Y."/>
        </authorList>
    </citation>
    <scope>NUCLEOTIDE SEQUENCE</scope>
    <source>
        <strain evidence="1">C57BL/6J</strain>
        <tissue evidence="1">Heart</tissue>
    </source>
</reference>
<reference evidence="1" key="4">
    <citation type="journal article" date="2001" name="Nature">
        <title>Functional annotation of a full-length mouse cDNA collection.</title>
        <authorList>
            <consortium name="The RIKEN Genome Exploration Research Group Phase II Team and the FANTOM Consortium"/>
        </authorList>
    </citation>
    <scope>NUCLEOTIDE SEQUENCE</scope>
    <source>
        <strain evidence="1">C57BL/6J</strain>
        <tissue evidence="1">Heart</tissue>
    </source>
</reference>
<dbReference type="AlphaFoldDB" id="Q8C3F3"/>
<evidence type="ECO:0000313" key="1">
    <source>
        <dbReference type="EMBL" id="BAC39600.1"/>
    </source>
</evidence>
<name>Q8C3F3_MOUSE</name>
<sequence length="120" mass="13306">MCIYCLGLMCLRELEYNMRSSLSGSLFTLRFTVMIVFQDVNIGLSPQLSVKLDAVLCVNNPSTREVEAEGSEVGSILSQVFEVLSQKQQKNKPNQNVEVIILMLMEKTGSGFPCPSRIGI</sequence>
<reference evidence="1" key="8">
    <citation type="journal article" date="2005" name="Science">
        <title>Antisense Transcription in the Mammalian Transcriptome.</title>
        <authorList>
            <consortium name="RIKEN Genome Exploration Research Group and Genome Science Group (Genome Network Project Core Group) and the FANTOM Consortium"/>
        </authorList>
    </citation>
    <scope>NUCLEOTIDE SEQUENCE</scope>
    <source>
        <strain evidence="1">C57BL/6J</strain>
        <tissue evidence="1">Heart</tissue>
    </source>
</reference>
<organism evidence="1">
    <name type="scientific">Mus musculus</name>
    <name type="common">Mouse</name>
    <dbReference type="NCBI Taxonomy" id="10090"/>
    <lineage>
        <taxon>Eukaryota</taxon>
        <taxon>Metazoa</taxon>
        <taxon>Chordata</taxon>
        <taxon>Craniata</taxon>
        <taxon>Vertebrata</taxon>
        <taxon>Euteleostomi</taxon>
        <taxon>Mammalia</taxon>
        <taxon>Eutheria</taxon>
        <taxon>Euarchontoglires</taxon>
        <taxon>Glires</taxon>
        <taxon>Rodentia</taxon>
        <taxon>Myomorpha</taxon>
        <taxon>Muroidea</taxon>
        <taxon>Muridae</taxon>
        <taxon>Murinae</taxon>
        <taxon>Mus</taxon>
        <taxon>Mus</taxon>
    </lineage>
</organism>
<protein>
    <submittedName>
        <fullName evidence="1">Uncharacterized protein</fullName>
    </submittedName>
</protein>
<reference evidence="1" key="5">
    <citation type="journal article" date="2002" name="Nature">
        <title>Analysis of the mouse transcriptome based on functional annotation of 60,770 full-length cDNAs.</title>
        <authorList>
            <consortium name="The FANTOM Consortium and the RIKEN Genome Exploration Research Group Phase I and II Team"/>
        </authorList>
    </citation>
    <scope>NUCLEOTIDE SEQUENCE</scope>
    <source>
        <strain evidence="1">C57BL/6J</strain>
        <tissue evidence="1">Heart</tissue>
    </source>
</reference>
<reference evidence="1" key="2">
    <citation type="journal article" date="2000" name="Genome Res.">
        <title>Normalization and subtraction of cap-trapper-selected cDNAs to prepare full-length cDNA libraries for rapid discovery of new genes.</title>
        <authorList>
            <person name="Carninci P."/>
            <person name="Shibata Y."/>
            <person name="Hayatsu N."/>
            <person name="Sugahara Y."/>
            <person name="Shibata K."/>
            <person name="Itoh M."/>
            <person name="Konno H."/>
            <person name="Okazaki Y."/>
            <person name="Muramatsu M."/>
            <person name="Hayashizaki Y."/>
        </authorList>
    </citation>
    <scope>NUCLEOTIDE SEQUENCE</scope>
    <source>
        <strain evidence="1">C57BL/6J</strain>
        <tissue evidence="1">Heart</tissue>
    </source>
</reference>
<dbReference type="EMBL" id="AK086046">
    <property type="protein sequence ID" value="BAC39600.1"/>
    <property type="molecule type" value="mRNA"/>
</dbReference>
<reference evidence="1" key="1">
    <citation type="journal article" date="1999" name="Methods Enzymol.">
        <title>High-efficiency full-length cDNA cloning.</title>
        <authorList>
            <person name="Carninci P."/>
            <person name="Hayashizaki Y."/>
        </authorList>
    </citation>
    <scope>NUCLEOTIDE SEQUENCE</scope>
    <source>
        <strain evidence="1">C57BL/6J</strain>
        <tissue evidence="1">Heart</tissue>
    </source>
</reference>
<proteinExistence type="evidence at transcript level"/>
<accession>Q8C3F3</accession>
<reference evidence="1" key="7">
    <citation type="journal article" date="2005" name="Science">
        <title>The Transcriptional Landscape of the Mammalian Genome.</title>
        <authorList>
            <consortium name="The FANTOM Consortium"/>
            <consortium name="Riken Genome Exploration Research Group and Genome Science Group (Genome Network Project Core Group)"/>
        </authorList>
    </citation>
    <scope>NUCLEOTIDE SEQUENCE</scope>
    <source>
        <strain evidence="1">C57BL/6J</strain>
        <tissue evidence="1">Heart</tissue>
    </source>
</reference>